<proteinExistence type="predicted"/>
<reference evidence="1 2" key="2">
    <citation type="journal article" date="2022" name="Mol. Ecol. Resour.">
        <title>The genomes of chicory, endive, great burdock and yacon provide insights into Asteraceae paleo-polyploidization history and plant inulin production.</title>
        <authorList>
            <person name="Fan W."/>
            <person name="Wang S."/>
            <person name="Wang H."/>
            <person name="Wang A."/>
            <person name="Jiang F."/>
            <person name="Liu H."/>
            <person name="Zhao H."/>
            <person name="Xu D."/>
            <person name="Zhang Y."/>
        </authorList>
    </citation>
    <scope>NUCLEOTIDE SEQUENCE [LARGE SCALE GENOMIC DNA]</scope>
    <source>
        <strain evidence="2">cv. Yunnan</strain>
        <tissue evidence="1">Leaves</tissue>
    </source>
</reference>
<gene>
    <name evidence="1" type="ORF">L1987_55118</name>
</gene>
<organism evidence="1 2">
    <name type="scientific">Smallanthus sonchifolius</name>
    <dbReference type="NCBI Taxonomy" id="185202"/>
    <lineage>
        <taxon>Eukaryota</taxon>
        <taxon>Viridiplantae</taxon>
        <taxon>Streptophyta</taxon>
        <taxon>Embryophyta</taxon>
        <taxon>Tracheophyta</taxon>
        <taxon>Spermatophyta</taxon>
        <taxon>Magnoliopsida</taxon>
        <taxon>eudicotyledons</taxon>
        <taxon>Gunneridae</taxon>
        <taxon>Pentapetalae</taxon>
        <taxon>asterids</taxon>
        <taxon>campanulids</taxon>
        <taxon>Asterales</taxon>
        <taxon>Asteraceae</taxon>
        <taxon>Asteroideae</taxon>
        <taxon>Heliantheae alliance</taxon>
        <taxon>Millerieae</taxon>
        <taxon>Smallanthus</taxon>
    </lineage>
</organism>
<accession>A0ACB9EA40</accession>
<evidence type="ECO:0000313" key="2">
    <source>
        <dbReference type="Proteomes" id="UP001056120"/>
    </source>
</evidence>
<sequence>MNLACGYRPNSNQDSVLIIKLSCSRILTVISKSLFLAIFILALPSIDSYENHANRKEFVPMVFKDLAAEGLFKDGQKGLVLSSGIGDLFDGFWFLEGIDVVTDLDLDLDGQMVVDDEPVGVKDV</sequence>
<name>A0ACB9EA40_9ASTR</name>
<reference evidence="2" key="1">
    <citation type="journal article" date="2022" name="Mol. Ecol. Resour.">
        <title>The genomes of chicory, endive, great burdock and yacon provide insights into Asteraceae palaeo-polyploidization history and plant inulin production.</title>
        <authorList>
            <person name="Fan W."/>
            <person name="Wang S."/>
            <person name="Wang H."/>
            <person name="Wang A."/>
            <person name="Jiang F."/>
            <person name="Liu H."/>
            <person name="Zhao H."/>
            <person name="Xu D."/>
            <person name="Zhang Y."/>
        </authorList>
    </citation>
    <scope>NUCLEOTIDE SEQUENCE [LARGE SCALE GENOMIC DNA]</scope>
    <source>
        <strain evidence="2">cv. Yunnan</strain>
    </source>
</reference>
<protein>
    <submittedName>
        <fullName evidence="1">Uncharacterized protein</fullName>
    </submittedName>
</protein>
<dbReference type="Proteomes" id="UP001056120">
    <property type="component" value="Linkage Group LG18"/>
</dbReference>
<comment type="caution">
    <text evidence="1">The sequence shown here is derived from an EMBL/GenBank/DDBJ whole genome shotgun (WGS) entry which is preliminary data.</text>
</comment>
<evidence type="ECO:0000313" key="1">
    <source>
        <dbReference type="EMBL" id="KAI3755321.1"/>
    </source>
</evidence>
<dbReference type="EMBL" id="CM042035">
    <property type="protein sequence ID" value="KAI3755321.1"/>
    <property type="molecule type" value="Genomic_DNA"/>
</dbReference>
<keyword evidence="2" id="KW-1185">Reference proteome</keyword>